<dbReference type="EMBL" id="BEHT01000010">
    <property type="protein sequence ID" value="GBC98387.1"/>
    <property type="molecule type" value="Genomic_DNA"/>
</dbReference>
<evidence type="ECO:0000313" key="2">
    <source>
        <dbReference type="Proteomes" id="UP000236173"/>
    </source>
</evidence>
<comment type="caution">
    <text evidence="1">The sequence shown here is derived from an EMBL/GenBank/DDBJ whole genome shotgun (WGS) entry which is preliminary data.</text>
</comment>
<organism evidence="1 2">
    <name type="scientific">Candidatus Fervidibacter japonicus</name>
    <dbReference type="NCBI Taxonomy" id="2035412"/>
    <lineage>
        <taxon>Bacteria</taxon>
        <taxon>Candidatus Fervidibacterota</taxon>
        <taxon>Candidatus Fervidibacter</taxon>
    </lineage>
</organism>
<gene>
    <name evidence="1" type="ORF">HRbin17_00899</name>
</gene>
<dbReference type="AlphaFoldDB" id="A0A2H5XBA3"/>
<accession>A0A2H5XBA3</accession>
<protein>
    <submittedName>
        <fullName evidence="1">Uncharacterized protein</fullName>
    </submittedName>
</protein>
<dbReference type="Proteomes" id="UP000236173">
    <property type="component" value="Unassembled WGS sequence"/>
</dbReference>
<sequence length="351" mass="39422">MFVVAVRLPERLALSDVERATAHCLDTVIVPVHPNNFRTVLTAMRAVADHGWQVRFLLWAKGNQVKSVPLHRFAHHPALLGWVVEQVTDVPLMAMLRATTASGLTIAWQRPIPFTDGTLSPQPADDRWWSWLPTHDPDALFPVVVDALLRGARSVCFTALPRDSDAVEREQLKALASVAVQLRLWQPLLAERAESVDIAADNAQGRGWRLRDGEWLLLVTPLAPGASVACALPFPVPEGVRAYGVRFPALQRFPLQRKGSGTFLRLGRLVGTELVWLTGDRDRTARMHQRADELLPKAMQFAVQWVLARKERIGQLSATLSRRLWQMLQAAKRRQFHHAYSLATDLLSQLR</sequence>
<reference evidence="2" key="1">
    <citation type="submission" date="2017-09" db="EMBL/GenBank/DDBJ databases">
        <title>Metaegenomics of thermophilic ammonia-oxidizing enrichment culture.</title>
        <authorList>
            <person name="Kato S."/>
            <person name="Suzuki K."/>
        </authorList>
    </citation>
    <scope>NUCLEOTIDE SEQUENCE [LARGE SCALE GENOMIC DNA]</scope>
</reference>
<proteinExistence type="predicted"/>
<name>A0A2H5XBA3_9BACT</name>
<evidence type="ECO:0000313" key="1">
    <source>
        <dbReference type="EMBL" id="GBC98387.1"/>
    </source>
</evidence>